<dbReference type="GO" id="GO:0071916">
    <property type="term" value="F:dipeptide transmembrane transporter activity"/>
    <property type="evidence" value="ECO:0007669"/>
    <property type="project" value="TreeGrafter"/>
</dbReference>
<evidence type="ECO:0000259" key="8">
    <source>
        <dbReference type="PROSITE" id="PS50928"/>
    </source>
</evidence>
<organism evidence="9 10">
    <name type="scientific">Paraburkholderia silviterrae</name>
    <dbReference type="NCBI Taxonomy" id="2528715"/>
    <lineage>
        <taxon>Bacteria</taxon>
        <taxon>Pseudomonadati</taxon>
        <taxon>Pseudomonadota</taxon>
        <taxon>Betaproteobacteria</taxon>
        <taxon>Burkholderiales</taxon>
        <taxon>Burkholderiaceae</taxon>
        <taxon>Paraburkholderia</taxon>
    </lineage>
</organism>
<dbReference type="InterPro" id="IPR045621">
    <property type="entry name" value="BPD_transp_1_N"/>
</dbReference>
<dbReference type="RefSeq" id="WP_133193038.1">
    <property type="nucleotide sequence ID" value="NZ_JBHUCW010000015.1"/>
</dbReference>
<keyword evidence="5 7" id="KW-1133">Transmembrane helix</keyword>
<evidence type="ECO:0000256" key="7">
    <source>
        <dbReference type="RuleBase" id="RU363032"/>
    </source>
</evidence>
<dbReference type="Proteomes" id="UP000295722">
    <property type="component" value="Unassembled WGS sequence"/>
</dbReference>
<name>A0A4R5MGH5_9BURK</name>
<dbReference type="Pfam" id="PF00528">
    <property type="entry name" value="BPD_transp_1"/>
    <property type="match status" value="1"/>
</dbReference>
<dbReference type="Gene3D" id="1.10.3720.10">
    <property type="entry name" value="MetI-like"/>
    <property type="match status" value="1"/>
</dbReference>
<evidence type="ECO:0000313" key="10">
    <source>
        <dbReference type="Proteomes" id="UP000295722"/>
    </source>
</evidence>
<dbReference type="OrthoDB" id="9803623at2"/>
<comment type="similarity">
    <text evidence="7">Belongs to the binding-protein-dependent transport system permease family.</text>
</comment>
<reference evidence="9 10" key="1">
    <citation type="submission" date="2019-03" db="EMBL/GenBank/DDBJ databases">
        <title>Paraburkholderia sp. 4M-K11, isolated from subtropical forest soil.</title>
        <authorList>
            <person name="Gao Z.-H."/>
            <person name="Qiu L.-H."/>
        </authorList>
    </citation>
    <scope>NUCLEOTIDE SEQUENCE [LARGE SCALE GENOMIC DNA]</scope>
    <source>
        <strain evidence="9 10">4M-K11</strain>
    </source>
</reference>
<dbReference type="GO" id="GO:0005886">
    <property type="term" value="C:plasma membrane"/>
    <property type="evidence" value="ECO:0007669"/>
    <property type="project" value="UniProtKB-SubCell"/>
</dbReference>
<dbReference type="Pfam" id="PF19300">
    <property type="entry name" value="BPD_transp_1_N"/>
    <property type="match status" value="1"/>
</dbReference>
<feature type="transmembrane region" description="Helical" evidence="7">
    <location>
        <begin position="12"/>
        <end position="36"/>
    </location>
</feature>
<feature type="transmembrane region" description="Helical" evidence="7">
    <location>
        <begin position="136"/>
        <end position="162"/>
    </location>
</feature>
<evidence type="ECO:0000256" key="2">
    <source>
        <dbReference type="ARBA" id="ARBA00022448"/>
    </source>
</evidence>
<dbReference type="AlphaFoldDB" id="A0A4R5MGH5"/>
<feature type="transmembrane region" description="Helical" evidence="7">
    <location>
        <begin position="240"/>
        <end position="266"/>
    </location>
</feature>
<keyword evidence="2 7" id="KW-0813">Transport</keyword>
<keyword evidence="4 7" id="KW-0812">Transmembrane</keyword>
<gene>
    <name evidence="9" type="ORF">EYW47_01070</name>
</gene>
<comment type="caution">
    <text evidence="9">The sequence shown here is derived from an EMBL/GenBank/DDBJ whole genome shotgun (WGS) entry which is preliminary data.</text>
</comment>
<evidence type="ECO:0000256" key="1">
    <source>
        <dbReference type="ARBA" id="ARBA00004651"/>
    </source>
</evidence>
<keyword evidence="6 7" id="KW-0472">Membrane</keyword>
<comment type="subcellular location">
    <subcellularLocation>
        <location evidence="1 7">Cell membrane</location>
        <topology evidence="1 7">Multi-pass membrane protein</topology>
    </subcellularLocation>
</comment>
<keyword evidence="3" id="KW-1003">Cell membrane</keyword>
<feature type="transmembrane region" description="Helical" evidence="7">
    <location>
        <begin position="104"/>
        <end position="127"/>
    </location>
</feature>
<evidence type="ECO:0000256" key="3">
    <source>
        <dbReference type="ARBA" id="ARBA00022475"/>
    </source>
</evidence>
<dbReference type="PANTHER" id="PTHR43163:SF6">
    <property type="entry name" value="DIPEPTIDE TRANSPORT SYSTEM PERMEASE PROTEIN DPPB-RELATED"/>
    <property type="match status" value="1"/>
</dbReference>
<dbReference type="PANTHER" id="PTHR43163">
    <property type="entry name" value="DIPEPTIDE TRANSPORT SYSTEM PERMEASE PROTEIN DPPB-RELATED"/>
    <property type="match status" value="1"/>
</dbReference>
<sequence length="321" mass="33951">MTIHPLSRFLLARTGLLAITLALASVIVFMACQILPGNIGRTLLGPLADARAVAAINHQLGTDRPLPVQYWDWLGHAVTGNFGTSLALRMPVAPLLIDALKQSASLAGLALVLIVPAGIGAGVCAALRANSLLDRIVVLGSVSLSIVPEFVTALAAIMLFGLRLGWFPVEGSPPDGAGFWTRIDYLLLPTLPLVLVYTGYIARMARAGTLEALNSDYTRTAVLKGLRARRVIVYHVLRNALIPTITVIATQIGYLLGGLVVIESLFHIQGLGNLILSAAKAHDFPVLEAAVMTMAVVYALSAAAGDLLHALLDPRTRRGIA</sequence>
<dbReference type="InterPro" id="IPR000515">
    <property type="entry name" value="MetI-like"/>
</dbReference>
<feature type="transmembrane region" description="Helical" evidence="7">
    <location>
        <begin position="182"/>
        <end position="202"/>
    </location>
</feature>
<accession>A0A4R5MGH5</accession>
<evidence type="ECO:0000313" key="9">
    <source>
        <dbReference type="EMBL" id="TDG25986.1"/>
    </source>
</evidence>
<dbReference type="InterPro" id="IPR035906">
    <property type="entry name" value="MetI-like_sf"/>
</dbReference>
<evidence type="ECO:0000256" key="6">
    <source>
        <dbReference type="ARBA" id="ARBA00023136"/>
    </source>
</evidence>
<evidence type="ECO:0000256" key="5">
    <source>
        <dbReference type="ARBA" id="ARBA00022989"/>
    </source>
</evidence>
<keyword evidence="10" id="KW-1185">Reference proteome</keyword>
<proteinExistence type="inferred from homology"/>
<dbReference type="CDD" id="cd06261">
    <property type="entry name" value="TM_PBP2"/>
    <property type="match status" value="1"/>
</dbReference>
<protein>
    <submittedName>
        <fullName evidence="9">ABC transporter permease</fullName>
    </submittedName>
</protein>
<evidence type="ECO:0000256" key="4">
    <source>
        <dbReference type="ARBA" id="ARBA00022692"/>
    </source>
</evidence>
<dbReference type="EMBL" id="SMRP01000001">
    <property type="protein sequence ID" value="TDG25986.1"/>
    <property type="molecule type" value="Genomic_DNA"/>
</dbReference>
<feature type="domain" description="ABC transmembrane type-1" evidence="8">
    <location>
        <begin position="100"/>
        <end position="309"/>
    </location>
</feature>
<dbReference type="PROSITE" id="PS50928">
    <property type="entry name" value="ABC_TM1"/>
    <property type="match status" value="1"/>
</dbReference>
<feature type="transmembrane region" description="Helical" evidence="7">
    <location>
        <begin position="286"/>
        <end position="308"/>
    </location>
</feature>
<dbReference type="SUPFAM" id="SSF161098">
    <property type="entry name" value="MetI-like"/>
    <property type="match status" value="1"/>
</dbReference>